<dbReference type="EMBL" id="CAJVPW010000174">
    <property type="protein sequence ID" value="CAG8445680.1"/>
    <property type="molecule type" value="Genomic_DNA"/>
</dbReference>
<comment type="caution">
    <text evidence="1">The sequence shown here is derived from an EMBL/GenBank/DDBJ whole genome shotgun (WGS) entry which is preliminary data.</text>
</comment>
<keyword evidence="2" id="KW-1185">Reference proteome</keyword>
<organism evidence="1 2">
    <name type="scientific">Cetraspora pellucida</name>
    <dbReference type="NCBI Taxonomy" id="1433469"/>
    <lineage>
        <taxon>Eukaryota</taxon>
        <taxon>Fungi</taxon>
        <taxon>Fungi incertae sedis</taxon>
        <taxon>Mucoromycota</taxon>
        <taxon>Glomeromycotina</taxon>
        <taxon>Glomeromycetes</taxon>
        <taxon>Diversisporales</taxon>
        <taxon>Gigasporaceae</taxon>
        <taxon>Cetraspora</taxon>
    </lineage>
</organism>
<reference evidence="1" key="1">
    <citation type="submission" date="2021-06" db="EMBL/GenBank/DDBJ databases">
        <authorList>
            <person name="Kallberg Y."/>
            <person name="Tangrot J."/>
            <person name="Rosling A."/>
        </authorList>
    </citation>
    <scope>NUCLEOTIDE SEQUENCE</scope>
    <source>
        <strain evidence="1">28 12/20/2015</strain>
    </source>
</reference>
<dbReference type="Proteomes" id="UP000789366">
    <property type="component" value="Unassembled WGS sequence"/>
</dbReference>
<evidence type="ECO:0000313" key="1">
    <source>
        <dbReference type="EMBL" id="CAG8445680.1"/>
    </source>
</evidence>
<accession>A0ACA9K0L5</accession>
<protein>
    <submittedName>
        <fullName evidence="1">8851_t:CDS:1</fullName>
    </submittedName>
</protein>
<name>A0ACA9K0L5_9GLOM</name>
<sequence>LDSNHDLDYSSSIMCVELIMISIAETDGQTSTRDITTNHAQAIESNRHRKKIFIYEFFKKLPTVGDLFCGAGGLSLGAKMAGFRVKWGLDNGQSAAETYKFNHEDAIVYTLDIYDFIKNHISRKTQKVDVLLAAPPCQGYTTANTRGNIIDMTNNMVLALTVPLVVDILKPKILVFENVRGFFNKIKSDEMYKIFINDMMDIGYKIETRILKAADFGVCQRRERFFLMAVKQGIRMPLWPEPTHFIDGECAEQERSNYLDIGLMPTPTVSKAFQGLTDSSPNMEYCKTTPYHLKRLTLDSVPSTVLCTINPGWDNIHPTEFRHISVREQARLQSFPDDYIFLGDLNAQYRQVGNAVPPLLAKALLEEVKLCI</sequence>
<proteinExistence type="predicted"/>
<feature type="non-terminal residue" evidence="1">
    <location>
        <position position="1"/>
    </location>
</feature>
<evidence type="ECO:0000313" key="2">
    <source>
        <dbReference type="Proteomes" id="UP000789366"/>
    </source>
</evidence>
<gene>
    <name evidence="1" type="ORF">SPELUC_LOCUS483</name>
</gene>